<gene>
    <name evidence="2" type="ORF">DSTB1V02_LOCUS10179</name>
</gene>
<dbReference type="EMBL" id="LR902354">
    <property type="protein sequence ID" value="CAD7250403.1"/>
    <property type="molecule type" value="Genomic_DNA"/>
</dbReference>
<dbReference type="PANTHER" id="PTHR21177">
    <property type="entry name" value="IP06524P-RELATED"/>
    <property type="match status" value="1"/>
</dbReference>
<proteinExistence type="predicted"/>
<organism evidence="2">
    <name type="scientific">Darwinula stevensoni</name>
    <dbReference type="NCBI Taxonomy" id="69355"/>
    <lineage>
        <taxon>Eukaryota</taxon>
        <taxon>Metazoa</taxon>
        <taxon>Ecdysozoa</taxon>
        <taxon>Arthropoda</taxon>
        <taxon>Crustacea</taxon>
        <taxon>Oligostraca</taxon>
        <taxon>Ostracoda</taxon>
        <taxon>Podocopa</taxon>
        <taxon>Podocopida</taxon>
        <taxon>Darwinulocopina</taxon>
        <taxon>Darwinuloidea</taxon>
        <taxon>Darwinulidae</taxon>
        <taxon>Darwinula</taxon>
    </lineage>
</organism>
<reference evidence="2" key="1">
    <citation type="submission" date="2020-11" db="EMBL/GenBank/DDBJ databases">
        <authorList>
            <person name="Tran Van P."/>
        </authorList>
    </citation>
    <scope>NUCLEOTIDE SEQUENCE</scope>
</reference>
<accession>A0A7R9AAI4</accession>
<evidence type="ECO:0000259" key="1">
    <source>
        <dbReference type="Pfam" id="PF16033"/>
    </source>
</evidence>
<dbReference type="InterPro" id="IPR031993">
    <property type="entry name" value="DUF4789"/>
</dbReference>
<feature type="domain" description="DUF4789" evidence="1">
    <location>
        <begin position="121"/>
        <end position="199"/>
    </location>
</feature>
<evidence type="ECO:0000313" key="2">
    <source>
        <dbReference type="EMBL" id="CAD7250403.1"/>
    </source>
</evidence>
<dbReference type="OrthoDB" id="6328618at2759"/>
<dbReference type="EMBL" id="CAJPEV010002837">
    <property type="protein sequence ID" value="CAG0898181.1"/>
    <property type="molecule type" value="Genomic_DNA"/>
</dbReference>
<dbReference type="Pfam" id="PF16033">
    <property type="entry name" value="DUF4789"/>
    <property type="match status" value="1"/>
</dbReference>
<name>A0A7R9AAI4_9CRUS</name>
<evidence type="ECO:0000313" key="3">
    <source>
        <dbReference type="Proteomes" id="UP000677054"/>
    </source>
</evidence>
<dbReference type="Proteomes" id="UP000677054">
    <property type="component" value="Unassembled WGS sequence"/>
</dbReference>
<keyword evidence="3" id="KW-1185">Reference proteome</keyword>
<protein>
    <recommendedName>
        <fullName evidence="1">DUF4789 domain-containing protein</fullName>
    </recommendedName>
</protein>
<dbReference type="AlphaFoldDB" id="A0A7R9AAI4"/>
<sequence length="279" mass="31473">MKNLAQGVSRQIQHGERGLALEKMLPSFCFILLPLIAFHAPPTTPAKITKIPECDSSSAFHPPSKQCQPLLTGDLCKDGERLVLNRSTNVAVCREWNCGESELPLYTHPNECVSIQFPGKHCGENQFLVADKSGFGHCECYANFGNSYYFEERFIYWPPDKHCYRVFTRGPCDPGKMFIFDNRYGTAVCQRNPCPDDMVYWLSRGECVSEEDPTLCPIGKLAVERRSDNQFAFFCQTYGHSFAGTFPFIFRHCSPSGINKCKGRIFLDPCPPGKKEPQG</sequence>